<protein>
    <recommendedName>
        <fullName evidence="2">Right handed beta helix domain-containing protein</fullName>
    </recommendedName>
</protein>
<dbReference type="SUPFAM" id="SSF51126">
    <property type="entry name" value="Pectin lyase-like"/>
    <property type="match status" value="1"/>
</dbReference>
<name>A0A0F9JS18_9ZZZZ</name>
<gene>
    <name evidence="1" type="ORF">LCGC14_1420340</name>
</gene>
<comment type="caution">
    <text evidence="1">The sequence shown here is derived from an EMBL/GenBank/DDBJ whole genome shotgun (WGS) entry which is preliminary data.</text>
</comment>
<sequence length="369" mass="38282">MKSYFLTLLAVLFICQSAFGSTYASKLDRVSDADMKEAVLRGGLTVADLGGGGLISSGTPYYVDSVNGADNRSGKSWALAVATIDQAIDLAQAARVALTDDGRPIIYVREIHRETLTGSSSLVPDLPGVIIRGVGYGDNRPLLTGSPVNADQKAIIVVTGSSTIFSNLRFTMGSLSIDDSLIDVFIQASASYVTIDNCEFFDTGDISVGNYITTSASTVSNLTVSNCIQQGTYSIGGGLGGGDGFIMVTGGGGHRIFNNTSAGSFVFANIQPSSTDAITDGPVNMLIADNWFTNDASQAAFGIRGLGNSSSGWIADNRVTIQATMSGNAGTGAEVHIGTIGSMVMSENYGSWIRGYAATIVGTLVFDGV</sequence>
<evidence type="ECO:0000313" key="1">
    <source>
        <dbReference type="EMBL" id="KKM72453.1"/>
    </source>
</evidence>
<evidence type="ECO:0008006" key="2">
    <source>
        <dbReference type="Google" id="ProtNLM"/>
    </source>
</evidence>
<dbReference type="InterPro" id="IPR012334">
    <property type="entry name" value="Pectin_lyas_fold"/>
</dbReference>
<accession>A0A0F9JS18</accession>
<proteinExistence type="predicted"/>
<dbReference type="InterPro" id="IPR011050">
    <property type="entry name" value="Pectin_lyase_fold/virulence"/>
</dbReference>
<organism evidence="1">
    <name type="scientific">marine sediment metagenome</name>
    <dbReference type="NCBI Taxonomy" id="412755"/>
    <lineage>
        <taxon>unclassified sequences</taxon>
        <taxon>metagenomes</taxon>
        <taxon>ecological metagenomes</taxon>
    </lineage>
</organism>
<dbReference type="Gene3D" id="2.160.20.10">
    <property type="entry name" value="Single-stranded right-handed beta-helix, Pectin lyase-like"/>
    <property type="match status" value="1"/>
</dbReference>
<reference evidence="1" key="1">
    <citation type="journal article" date="2015" name="Nature">
        <title>Complex archaea that bridge the gap between prokaryotes and eukaryotes.</title>
        <authorList>
            <person name="Spang A."/>
            <person name="Saw J.H."/>
            <person name="Jorgensen S.L."/>
            <person name="Zaremba-Niedzwiedzka K."/>
            <person name="Martijn J."/>
            <person name="Lind A.E."/>
            <person name="van Eijk R."/>
            <person name="Schleper C."/>
            <person name="Guy L."/>
            <person name="Ettema T.J."/>
        </authorList>
    </citation>
    <scope>NUCLEOTIDE SEQUENCE</scope>
</reference>
<dbReference type="EMBL" id="LAZR01009468">
    <property type="protein sequence ID" value="KKM72453.1"/>
    <property type="molecule type" value="Genomic_DNA"/>
</dbReference>
<dbReference type="AlphaFoldDB" id="A0A0F9JS18"/>